<evidence type="ECO:0000313" key="10">
    <source>
        <dbReference type="Proteomes" id="UP000266615"/>
    </source>
</evidence>
<keyword evidence="6" id="KW-0249">Electron transport</keyword>
<evidence type="ECO:0000313" key="9">
    <source>
        <dbReference type="EMBL" id="RJN32180.1"/>
    </source>
</evidence>
<dbReference type="EMBL" id="QYZP01000002">
    <property type="protein sequence ID" value="RJN32180.1"/>
    <property type="molecule type" value="Genomic_DNA"/>
</dbReference>
<dbReference type="InterPro" id="IPR033948">
    <property type="entry name" value="ETF_beta_N"/>
</dbReference>
<evidence type="ECO:0000256" key="2">
    <source>
        <dbReference type="ARBA" id="ARBA00007557"/>
    </source>
</evidence>
<evidence type="ECO:0000256" key="6">
    <source>
        <dbReference type="ARBA" id="ARBA00022982"/>
    </source>
</evidence>
<reference evidence="9 10" key="1">
    <citation type="submission" date="2018-09" db="EMBL/GenBank/DDBJ databases">
        <title>Nesterenkonia natronophila sp. nov., an alkaliphilic actinobacteriume isolated from a soda lake, and emended description of the genus Nesterenkonia.</title>
        <authorList>
            <person name="Menes R.J."/>
            <person name="Iriarte A."/>
        </authorList>
    </citation>
    <scope>NUCLEOTIDE SEQUENCE [LARGE SCALE GENOMIC DNA]</scope>
    <source>
        <strain evidence="9 10">M8</strain>
    </source>
</reference>
<accession>A0A3A4F6R6</accession>
<dbReference type="AlphaFoldDB" id="A0A3A4F6R6"/>
<keyword evidence="5" id="KW-0813">Transport</keyword>
<evidence type="ECO:0000256" key="5">
    <source>
        <dbReference type="ARBA" id="ARBA00022448"/>
    </source>
</evidence>
<dbReference type="SMART" id="SM00893">
    <property type="entry name" value="ETF"/>
    <property type="match status" value="1"/>
</dbReference>
<evidence type="ECO:0000256" key="4">
    <source>
        <dbReference type="ARBA" id="ARBA00016797"/>
    </source>
</evidence>
<sequence length="257" mass="26858">MRIAVLVKEVPDSYGERRLNLTTGLADRQASDKVLDEITSRAVEAAVSHAESAEGVEVALVTMGPESAEATLRKTLAMGADSAHHVLDPELSGADMTLSAEVLAAVLQRIGCDLVISGDVSSDGTGGVIPTMIAERMGAAHATSLDTLAITDSTVTGQRESYGGTLTVEAQLPAVVSVTERLPDARFPGFKGIMAAKKKPLETYTLADLGIDPAADVPRSIMLSVTESPARTAGEKINDEGDAGKKLAEYLTEKKLV</sequence>
<comment type="cofactor">
    <cofactor evidence="1">
        <name>FAD</name>
        <dbReference type="ChEBI" id="CHEBI:57692"/>
    </cofactor>
</comment>
<dbReference type="PIRSF" id="PIRSF000090">
    <property type="entry name" value="Beta-ETF"/>
    <property type="match status" value="1"/>
</dbReference>
<comment type="function">
    <text evidence="7">The electron transfer flavoprotein serves as a specific electron acceptor for other dehydrogenases. It transfers the electrons to the main respiratory chain via ETF-ubiquinone oxidoreductase (ETF dehydrogenase).</text>
</comment>
<comment type="similarity">
    <text evidence="2">Belongs to the ETF beta-subunit/FixA family.</text>
</comment>
<evidence type="ECO:0000259" key="8">
    <source>
        <dbReference type="SMART" id="SM00893"/>
    </source>
</evidence>
<keyword evidence="10" id="KW-1185">Reference proteome</keyword>
<feature type="domain" description="Electron transfer flavoprotein alpha/beta-subunit N-terminal" evidence="8">
    <location>
        <begin position="23"/>
        <end position="213"/>
    </location>
</feature>
<dbReference type="InterPro" id="IPR014730">
    <property type="entry name" value="ETF_a/b_N"/>
</dbReference>
<dbReference type="RefSeq" id="WP_119902969.1">
    <property type="nucleotide sequence ID" value="NZ_QYZP01000002.1"/>
</dbReference>
<proteinExistence type="inferred from homology"/>
<protein>
    <recommendedName>
        <fullName evidence="4">Electron transfer flavoprotein subunit beta</fullName>
    </recommendedName>
</protein>
<dbReference type="CDD" id="cd01714">
    <property type="entry name" value="ETF_beta"/>
    <property type="match status" value="1"/>
</dbReference>
<comment type="subunit">
    <text evidence="3">Heterodimer of an alpha and a beta subunit.</text>
</comment>
<dbReference type="InterPro" id="IPR012255">
    <property type="entry name" value="ETF_b"/>
</dbReference>
<evidence type="ECO:0000256" key="3">
    <source>
        <dbReference type="ARBA" id="ARBA00011355"/>
    </source>
</evidence>
<dbReference type="PANTHER" id="PTHR21294:SF8">
    <property type="entry name" value="ELECTRON TRANSFER FLAVOPROTEIN SUBUNIT BETA"/>
    <property type="match status" value="1"/>
</dbReference>
<dbReference type="Gene3D" id="3.40.50.620">
    <property type="entry name" value="HUPs"/>
    <property type="match status" value="1"/>
</dbReference>
<name>A0A3A4F6R6_9MICC</name>
<dbReference type="GO" id="GO:0009055">
    <property type="term" value="F:electron transfer activity"/>
    <property type="evidence" value="ECO:0007669"/>
    <property type="project" value="InterPro"/>
</dbReference>
<evidence type="ECO:0000256" key="7">
    <source>
        <dbReference type="ARBA" id="ARBA00025649"/>
    </source>
</evidence>
<dbReference type="GO" id="GO:0005829">
    <property type="term" value="C:cytosol"/>
    <property type="evidence" value="ECO:0007669"/>
    <property type="project" value="TreeGrafter"/>
</dbReference>
<organism evidence="9 10">
    <name type="scientific">Nesterenkonia natronophila</name>
    <dbReference type="NCBI Taxonomy" id="2174932"/>
    <lineage>
        <taxon>Bacteria</taxon>
        <taxon>Bacillati</taxon>
        <taxon>Actinomycetota</taxon>
        <taxon>Actinomycetes</taxon>
        <taxon>Micrococcales</taxon>
        <taxon>Micrococcaceae</taxon>
        <taxon>Nesterenkonia</taxon>
    </lineage>
</organism>
<comment type="caution">
    <text evidence="9">The sequence shown here is derived from an EMBL/GenBank/DDBJ whole genome shotgun (WGS) entry which is preliminary data.</text>
</comment>
<dbReference type="Pfam" id="PF01012">
    <property type="entry name" value="ETF"/>
    <property type="match status" value="1"/>
</dbReference>
<gene>
    <name evidence="9" type="ORF">D3250_08915</name>
</gene>
<dbReference type="Proteomes" id="UP000266615">
    <property type="component" value="Unassembled WGS sequence"/>
</dbReference>
<evidence type="ECO:0000256" key="1">
    <source>
        <dbReference type="ARBA" id="ARBA00001974"/>
    </source>
</evidence>
<dbReference type="InterPro" id="IPR014729">
    <property type="entry name" value="Rossmann-like_a/b/a_fold"/>
</dbReference>
<dbReference type="SUPFAM" id="SSF52402">
    <property type="entry name" value="Adenine nucleotide alpha hydrolases-like"/>
    <property type="match status" value="1"/>
</dbReference>
<dbReference type="PANTHER" id="PTHR21294">
    <property type="entry name" value="ELECTRON TRANSFER FLAVOPROTEIN BETA-SUBUNIT"/>
    <property type="match status" value="1"/>
</dbReference>